<dbReference type="GO" id="GO:0006281">
    <property type="term" value="P:DNA repair"/>
    <property type="evidence" value="ECO:0007669"/>
    <property type="project" value="TreeGrafter"/>
</dbReference>
<keyword evidence="1 3" id="KW-0378">Hydrolase</keyword>
<accession>A0A941JLV7</accession>
<dbReference type="Gene3D" id="1.10.150.240">
    <property type="entry name" value="Putative phosphatase, domain 2"/>
    <property type="match status" value="1"/>
</dbReference>
<evidence type="ECO:0000256" key="2">
    <source>
        <dbReference type="ARBA" id="ARBA00022842"/>
    </source>
</evidence>
<dbReference type="GO" id="GO:0008967">
    <property type="term" value="F:phosphoglycolate phosphatase activity"/>
    <property type="evidence" value="ECO:0007669"/>
    <property type="project" value="TreeGrafter"/>
</dbReference>
<evidence type="ECO:0000313" key="3">
    <source>
        <dbReference type="EMBL" id="MBR8670213.1"/>
    </source>
</evidence>
<dbReference type="InterPro" id="IPR036412">
    <property type="entry name" value="HAD-like_sf"/>
</dbReference>
<keyword evidence="2" id="KW-0460">Magnesium</keyword>
<dbReference type="RefSeq" id="WP_212119068.1">
    <property type="nucleotide sequence ID" value="NZ_JAGTPX020000022.1"/>
</dbReference>
<organism evidence="3">
    <name type="scientific">Niallia circulans</name>
    <name type="common">Bacillus circulans</name>
    <dbReference type="NCBI Taxonomy" id="1397"/>
    <lineage>
        <taxon>Bacteria</taxon>
        <taxon>Bacillati</taxon>
        <taxon>Bacillota</taxon>
        <taxon>Bacilli</taxon>
        <taxon>Bacillales</taxon>
        <taxon>Bacillaceae</taxon>
        <taxon>Niallia</taxon>
    </lineage>
</organism>
<dbReference type="SFLD" id="SFLDS00003">
    <property type="entry name" value="Haloacid_Dehalogenase"/>
    <property type="match status" value="1"/>
</dbReference>
<name>A0A941JLV7_NIACI</name>
<dbReference type="SUPFAM" id="SSF56784">
    <property type="entry name" value="HAD-like"/>
    <property type="match status" value="1"/>
</dbReference>
<protein>
    <submittedName>
        <fullName evidence="3">HAD family hydrolase</fullName>
    </submittedName>
</protein>
<dbReference type="EMBL" id="JAGTPX010000010">
    <property type="protein sequence ID" value="MBR8670213.1"/>
    <property type="molecule type" value="Genomic_DNA"/>
</dbReference>
<dbReference type="PANTHER" id="PTHR43434">
    <property type="entry name" value="PHOSPHOGLYCOLATE PHOSPHATASE"/>
    <property type="match status" value="1"/>
</dbReference>
<gene>
    <name evidence="3" type="ORF">KD144_11695</name>
</gene>
<dbReference type="InterPro" id="IPR023198">
    <property type="entry name" value="PGP-like_dom2"/>
</dbReference>
<dbReference type="AlphaFoldDB" id="A0A941JLV7"/>
<dbReference type="PANTHER" id="PTHR43434:SF1">
    <property type="entry name" value="PHOSPHOGLYCOLATE PHOSPHATASE"/>
    <property type="match status" value="1"/>
</dbReference>
<reference evidence="3" key="1">
    <citation type="submission" date="2021-04" db="EMBL/GenBank/DDBJ databases">
        <title>Genomic analysis of electroactive and textile dye degrading Bacillus circulans strain: DC10 isolated from constructed wetland-microbial fuel cells treating textile dye wastewaters.</title>
        <authorList>
            <person name="Patel D.U."/>
            <person name="Desai C.R."/>
        </authorList>
    </citation>
    <scope>NUCLEOTIDE SEQUENCE</scope>
    <source>
        <strain evidence="3">DC10</strain>
    </source>
</reference>
<dbReference type="Gene3D" id="3.40.50.1000">
    <property type="entry name" value="HAD superfamily/HAD-like"/>
    <property type="match status" value="1"/>
</dbReference>
<dbReference type="NCBIfam" id="TIGR01509">
    <property type="entry name" value="HAD-SF-IA-v3"/>
    <property type="match status" value="1"/>
</dbReference>
<evidence type="ECO:0000256" key="1">
    <source>
        <dbReference type="ARBA" id="ARBA00022801"/>
    </source>
</evidence>
<dbReference type="Pfam" id="PF00702">
    <property type="entry name" value="Hydrolase"/>
    <property type="match status" value="1"/>
</dbReference>
<dbReference type="InterPro" id="IPR006439">
    <property type="entry name" value="HAD-SF_hydro_IA"/>
</dbReference>
<sequence>MKLNNPIRAIFFDLGWTIFRPFTGNWKITTKALEYINLENLHSISKERLHITFLKANEYLKMEIYKTELEELERYMNYYKTIADELPEIKLTLQQAEIIAYDRVYNDSNYIFYEDAKKTMEALKEKYKIGIISDTDPSIIRVLKNAGFYDYFDDMTFNFELGVNKPNPVIFEQALKGMNVPAKETVFIDDYEINLDSATNIGIQSILILSRPNAQKSSRYLTINKLSDLLFIL</sequence>
<dbReference type="InterPro" id="IPR050155">
    <property type="entry name" value="HAD-like_hydrolase_sf"/>
</dbReference>
<dbReference type="InterPro" id="IPR023214">
    <property type="entry name" value="HAD_sf"/>
</dbReference>
<proteinExistence type="predicted"/>
<dbReference type="SFLD" id="SFLDG01129">
    <property type="entry name" value="C1.5:_HAD__Beta-PGM__Phosphata"/>
    <property type="match status" value="1"/>
</dbReference>
<dbReference type="NCBIfam" id="TIGR01549">
    <property type="entry name" value="HAD-SF-IA-v1"/>
    <property type="match status" value="1"/>
</dbReference>
<comment type="caution">
    <text evidence="3">The sequence shown here is derived from an EMBL/GenBank/DDBJ whole genome shotgun (WGS) entry which is preliminary data.</text>
</comment>